<feature type="compositionally biased region" description="Low complexity" evidence="1">
    <location>
        <begin position="66"/>
        <end position="76"/>
    </location>
</feature>
<proteinExistence type="predicted"/>
<evidence type="ECO:0000313" key="2">
    <source>
        <dbReference type="EMBL" id="KAK3105255.1"/>
    </source>
</evidence>
<dbReference type="AlphaFoldDB" id="A0AA88YHL3"/>
<feature type="compositionally biased region" description="Polar residues" evidence="1">
    <location>
        <begin position="1"/>
        <end position="23"/>
    </location>
</feature>
<organism evidence="2 3">
    <name type="scientific">Pinctada imbricata</name>
    <name type="common">Atlantic pearl-oyster</name>
    <name type="synonym">Pinctada martensii</name>
    <dbReference type="NCBI Taxonomy" id="66713"/>
    <lineage>
        <taxon>Eukaryota</taxon>
        <taxon>Metazoa</taxon>
        <taxon>Spiralia</taxon>
        <taxon>Lophotrochozoa</taxon>
        <taxon>Mollusca</taxon>
        <taxon>Bivalvia</taxon>
        <taxon>Autobranchia</taxon>
        <taxon>Pteriomorphia</taxon>
        <taxon>Pterioida</taxon>
        <taxon>Pterioidea</taxon>
        <taxon>Pteriidae</taxon>
        <taxon>Pinctada</taxon>
    </lineage>
</organism>
<dbReference type="EMBL" id="VSWD01000004">
    <property type="protein sequence ID" value="KAK3105255.1"/>
    <property type="molecule type" value="Genomic_DNA"/>
</dbReference>
<protein>
    <submittedName>
        <fullName evidence="2">Uncharacterized protein</fullName>
    </submittedName>
</protein>
<name>A0AA88YHL3_PINIB</name>
<evidence type="ECO:0000256" key="1">
    <source>
        <dbReference type="SAM" id="MobiDB-lite"/>
    </source>
</evidence>
<dbReference type="Proteomes" id="UP001186944">
    <property type="component" value="Unassembled WGS sequence"/>
</dbReference>
<reference evidence="2" key="1">
    <citation type="submission" date="2019-08" db="EMBL/GenBank/DDBJ databases">
        <title>The improved chromosome-level genome for the pearl oyster Pinctada fucata martensii using PacBio sequencing and Hi-C.</title>
        <authorList>
            <person name="Zheng Z."/>
        </authorList>
    </citation>
    <scope>NUCLEOTIDE SEQUENCE</scope>
    <source>
        <strain evidence="2">ZZ-2019</strain>
        <tissue evidence="2">Adductor muscle</tissue>
    </source>
</reference>
<comment type="caution">
    <text evidence="2">The sequence shown here is derived from an EMBL/GenBank/DDBJ whole genome shotgun (WGS) entry which is preliminary data.</text>
</comment>
<feature type="region of interest" description="Disordered" evidence="1">
    <location>
        <begin position="40"/>
        <end position="88"/>
    </location>
</feature>
<evidence type="ECO:0000313" key="3">
    <source>
        <dbReference type="Proteomes" id="UP001186944"/>
    </source>
</evidence>
<sequence length="88" mass="10013">MAESKMNSKPEMNSRNGTESNGRFHNVESIVDRMVNFKMGDSDTDHEANSMNVEESARRAPKLTRNRLNNRNANQNKSGIRFVKDLSV</sequence>
<feature type="region of interest" description="Disordered" evidence="1">
    <location>
        <begin position="1"/>
        <end position="25"/>
    </location>
</feature>
<gene>
    <name evidence="2" type="ORF">FSP39_020911</name>
</gene>
<keyword evidence="3" id="KW-1185">Reference proteome</keyword>
<accession>A0AA88YHL3</accession>